<dbReference type="InterPro" id="IPR002713">
    <property type="entry name" value="FF_domain"/>
</dbReference>
<feature type="compositionally biased region" description="Basic and acidic residues" evidence="3">
    <location>
        <begin position="736"/>
        <end position="761"/>
    </location>
</feature>
<evidence type="ECO:0000256" key="1">
    <source>
        <dbReference type="ARBA" id="ARBA00022737"/>
    </source>
</evidence>
<dbReference type="SMART" id="SM00456">
    <property type="entry name" value="WW"/>
    <property type="match status" value="2"/>
</dbReference>
<name>A0A1V9XHF8_9ACAR</name>
<dbReference type="SMART" id="SM00441">
    <property type="entry name" value="FF"/>
    <property type="match status" value="4"/>
</dbReference>
<feature type="compositionally biased region" description="Basic residues" evidence="3">
    <location>
        <begin position="653"/>
        <end position="672"/>
    </location>
</feature>
<dbReference type="STRING" id="418985.A0A1V9XHF8"/>
<accession>A0A1V9XHF8</accession>
<dbReference type="GO" id="GO:0071004">
    <property type="term" value="C:U2-type prespliceosome"/>
    <property type="evidence" value="ECO:0007669"/>
    <property type="project" value="TreeGrafter"/>
</dbReference>
<dbReference type="GO" id="GO:0005685">
    <property type="term" value="C:U1 snRNP"/>
    <property type="evidence" value="ECO:0007669"/>
    <property type="project" value="TreeGrafter"/>
</dbReference>
<dbReference type="FunFam" id="1.10.10.440:FF:000002">
    <property type="entry name" value="pre-mRNA-processing factor 40 homolog A isoform X1"/>
    <property type="match status" value="1"/>
</dbReference>
<dbReference type="Proteomes" id="UP000192247">
    <property type="component" value="Unassembled WGS sequence"/>
</dbReference>
<gene>
    <name evidence="6" type="ORF">BIW11_10059</name>
</gene>
<dbReference type="InterPro" id="IPR001202">
    <property type="entry name" value="WW_dom"/>
</dbReference>
<dbReference type="Pfam" id="PF00397">
    <property type="entry name" value="WW"/>
    <property type="match status" value="2"/>
</dbReference>
<dbReference type="GO" id="GO:0003723">
    <property type="term" value="F:RNA binding"/>
    <property type="evidence" value="ECO:0007669"/>
    <property type="project" value="TreeGrafter"/>
</dbReference>
<feature type="domain" description="FF" evidence="5">
    <location>
        <begin position="589"/>
        <end position="646"/>
    </location>
</feature>
<evidence type="ECO:0000256" key="3">
    <source>
        <dbReference type="SAM" id="MobiDB-lite"/>
    </source>
</evidence>
<feature type="compositionally biased region" description="Low complexity" evidence="3">
    <location>
        <begin position="673"/>
        <end position="688"/>
    </location>
</feature>
<feature type="domain" description="WW" evidence="4">
    <location>
        <begin position="138"/>
        <end position="166"/>
    </location>
</feature>
<dbReference type="Pfam" id="PF01846">
    <property type="entry name" value="FF"/>
    <property type="match status" value="3"/>
</dbReference>
<dbReference type="InterPro" id="IPR036517">
    <property type="entry name" value="FF_domain_sf"/>
</dbReference>
<dbReference type="CDD" id="cd00201">
    <property type="entry name" value="WW"/>
    <property type="match status" value="2"/>
</dbReference>
<feature type="region of interest" description="Disordered" evidence="3">
    <location>
        <begin position="184"/>
        <end position="228"/>
    </location>
</feature>
<dbReference type="PROSITE" id="PS01159">
    <property type="entry name" value="WW_DOMAIN_1"/>
    <property type="match status" value="1"/>
</dbReference>
<dbReference type="PANTHER" id="PTHR11864:SF0">
    <property type="entry name" value="PRP40 PRE-MRNA PROCESSING FACTOR 40 HOMOLOG A (YEAST)"/>
    <property type="match status" value="1"/>
</dbReference>
<feature type="region of interest" description="Disordered" evidence="3">
    <location>
        <begin position="70"/>
        <end position="100"/>
    </location>
</feature>
<protein>
    <submittedName>
        <fullName evidence="6">Pre-mRNA-processing factor 40A-like</fullName>
    </submittedName>
</protein>
<dbReference type="FunFam" id="1.10.10.440:FF:000003">
    <property type="entry name" value="Pre-mRNA processing factor 40 homolog A"/>
    <property type="match status" value="1"/>
</dbReference>
<dbReference type="EMBL" id="MNPL01010777">
    <property type="protein sequence ID" value="OQR72939.1"/>
    <property type="molecule type" value="Genomic_DNA"/>
</dbReference>
<evidence type="ECO:0000313" key="7">
    <source>
        <dbReference type="Proteomes" id="UP000192247"/>
    </source>
</evidence>
<evidence type="ECO:0000313" key="6">
    <source>
        <dbReference type="EMBL" id="OQR72939.1"/>
    </source>
</evidence>
<dbReference type="PANTHER" id="PTHR11864">
    <property type="entry name" value="PRE-MRNA-PROCESSING PROTEIN PRP40"/>
    <property type="match status" value="1"/>
</dbReference>
<keyword evidence="7" id="KW-1185">Reference proteome</keyword>
<dbReference type="GO" id="GO:0045292">
    <property type="term" value="P:mRNA cis splicing, via spliceosome"/>
    <property type="evidence" value="ECO:0007669"/>
    <property type="project" value="InterPro"/>
</dbReference>
<feature type="coiled-coil region" evidence="2">
    <location>
        <begin position="425"/>
        <end position="456"/>
    </location>
</feature>
<dbReference type="InterPro" id="IPR039726">
    <property type="entry name" value="Prp40-like"/>
</dbReference>
<feature type="coiled-coil region" evidence="2">
    <location>
        <begin position="568"/>
        <end position="596"/>
    </location>
</feature>
<dbReference type="PROSITE" id="PS51676">
    <property type="entry name" value="FF"/>
    <property type="match status" value="3"/>
</dbReference>
<dbReference type="InterPro" id="IPR036020">
    <property type="entry name" value="WW_dom_sf"/>
</dbReference>
<comment type="caution">
    <text evidence="6">The sequence shown here is derived from an EMBL/GenBank/DDBJ whole genome shotgun (WGS) entry which is preliminary data.</text>
</comment>
<sequence length="789" mass="89559">MDPHLLAAGMVPTFPAGVPPFVGFNPAAAAAFPQVPPAPVQIPLPGDAPTSIVSAPTSVAPINVAVASGSPANPVEAPPPGPAGGDAPQTGSAPKCDWTEHTSPDGRIYYYNSVTRKSSWEKPDELKSSTELLLSRCPWKEYKSESGRLYYYNVDTKESKWTIPKELEDIRRLLEMEGKVKTSARLDHLPNSASGTPTNNSPAISVEQPPPDEISRTSFAPDDDSLSNQESAVKLEYKDKKEMAEGFRLLLRERNVASNASWENAVKAISQDPRYATLKKLPDRKQIFNLYKTQRAKEEKEEQRMKIRKAKEDLEQFLLNSPQLNMNIRYKKAYELFGHLPVWTSVGDRERKELYDDIMTIVTKRDKEAQRALRKKNMATLADILDAMAEVTHRTTWQEAQQLLLDNPTFAEDAELLGMDKEDALTIFEDHIRELEKEHEAEREREKKVLKRSQRKAREGFQALLAELHDKGKLTSMSLWSELYPVIRSDPPFNNMLGQPGSTPLDLFKFFVAELKDRLIDEKKIIKEILREKNFSVEVDTQFEQFVTVISEDKRSATLDAGNVKLTYTALMEKAAAREKERQREEQRKVKRAEAAFRSILRNLSPPVEYDSSYDKVRPLIESHPDFNGLSLESERVRVFKEYTTALEEACSHHHGRSKKSKKNTKRKRSRSSSRSSVTTISSSSGGSSRKKKKKKKSRYQSRSPSPKKSRYLEASPSPSKRFSPVEDESESGYKASEKYRHYREATPEEGEVIHRDADDTMLSERELEDRRRELLAQLHSGATEDVSD</sequence>
<feature type="compositionally biased region" description="Polar residues" evidence="3">
    <location>
        <begin position="191"/>
        <end position="203"/>
    </location>
</feature>
<feature type="domain" description="FF" evidence="5">
    <location>
        <begin position="454"/>
        <end position="514"/>
    </location>
</feature>
<dbReference type="InParanoid" id="A0A1V9XHF8"/>
<dbReference type="PROSITE" id="PS50020">
    <property type="entry name" value="WW_DOMAIN_2"/>
    <property type="match status" value="2"/>
</dbReference>
<feature type="compositionally biased region" description="Basic residues" evidence="3">
    <location>
        <begin position="689"/>
        <end position="710"/>
    </location>
</feature>
<evidence type="ECO:0000259" key="5">
    <source>
        <dbReference type="PROSITE" id="PS51676"/>
    </source>
</evidence>
<dbReference type="SUPFAM" id="SSF81698">
    <property type="entry name" value="FF domain"/>
    <property type="match status" value="5"/>
</dbReference>
<feature type="domain" description="FF" evidence="5">
    <location>
        <begin position="240"/>
        <end position="294"/>
    </location>
</feature>
<feature type="region of interest" description="Disordered" evidence="3">
    <location>
        <begin position="650"/>
        <end position="761"/>
    </location>
</feature>
<feature type="coiled-coil region" evidence="2">
    <location>
        <begin position="293"/>
        <end position="320"/>
    </location>
</feature>
<dbReference type="SUPFAM" id="SSF51045">
    <property type="entry name" value="WW domain"/>
    <property type="match status" value="2"/>
</dbReference>
<dbReference type="AlphaFoldDB" id="A0A1V9XHF8"/>
<dbReference type="Pfam" id="PF25432">
    <property type="entry name" value="FF_PRPF40A"/>
    <property type="match status" value="1"/>
</dbReference>
<dbReference type="OrthoDB" id="187617at2759"/>
<evidence type="ECO:0000259" key="4">
    <source>
        <dbReference type="PROSITE" id="PS50020"/>
    </source>
</evidence>
<evidence type="ECO:0000256" key="2">
    <source>
        <dbReference type="SAM" id="Coils"/>
    </source>
</evidence>
<dbReference type="Gene3D" id="1.10.10.440">
    <property type="entry name" value="FF domain"/>
    <property type="match status" value="5"/>
</dbReference>
<keyword evidence="1" id="KW-0677">Repeat</keyword>
<keyword evidence="2" id="KW-0175">Coiled coil</keyword>
<proteinExistence type="predicted"/>
<feature type="domain" description="WW" evidence="4">
    <location>
        <begin position="98"/>
        <end position="125"/>
    </location>
</feature>
<organism evidence="6 7">
    <name type="scientific">Tropilaelaps mercedesae</name>
    <dbReference type="NCBI Taxonomy" id="418985"/>
    <lineage>
        <taxon>Eukaryota</taxon>
        <taxon>Metazoa</taxon>
        <taxon>Ecdysozoa</taxon>
        <taxon>Arthropoda</taxon>
        <taxon>Chelicerata</taxon>
        <taxon>Arachnida</taxon>
        <taxon>Acari</taxon>
        <taxon>Parasitiformes</taxon>
        <taxon>Mesostigmata</taxon>
        <taxon>Gamasina</taxon>
        <taxon>Dermanyssoidea</taxon>
        <taxon>Laelapidae</taxon>
        <taxon>Tropilaelaps</taxon>
    </lineage>
</organism>
<reference evidence="6 7" key="1">
    <citation type="journal article" date="2017" name="Gigascience">
        <title>Draft genome of the honey bee ectoparasitic mite, Tropilaelaps mercedesae, is shaped by the parasitic life history.</title>
        <authorList>
            <person name="Dong X."/>
            <person name="Armstrong S.D."/>
            <person name="Xia D."/>
            <person name="Makepeace B.L."/>
            <person name="Darby A.C."/>
            <person name="Kadowaki T."/>
        </authorList>
    </citation>
    <scope>NUCLEOTIDE SEQUENCE [LARGE SCALE GENOMIC DNA]</scope>
    <source>
        <strain evidence="6">Wuxi-XJTLU</strain>
    </source>
</reference>
<dbReference type="FunCoup" id="A0A1V9XHF8">
    <property type="interactions" value="2051"/>
</dbReference>
<dbReference type="Gene3D" id="2.20.70.10">
    <property type="match status" value="2"/>
</dbReference>